<evidence type="ECO:0000256" key="2">
    <source>
        <dbReference type="ARBA" id="ARBA00004742"/>
    </source>
</evidence>
<dbReference type="PANTHER" id="PTHR21139:SF42">
    <property type="entry name" value="TRIOSEPHOSPHATE ISOMERASE"/>
    <property type="match status" value="1"/>
</dbReference>
<evidence type="ECO:0000256" key="12">
    <source>
        <dbReference type="ARBA" id="ARBA00055680"/>
    </source>
</evidence>
<feature type="active site" description="Proton acceptor" evidence="13">
    <location>
        <position position="165"/>
    </location>
</feature>
<evidence type="ECO:0000313" key="15">
    <source>
        <dbReference type="EMBL" id="QHJ10836.1"/>
    </source>
</evidence>
<dbReference type="InterPro" id="IPR000652">
    <property type="entry name" value="Triosephosphate_isomerase"/>
</dbReference>
<protein>
    <recommendedName>
        <fullName evidence="7 13">Triosephosphate isomerase</fullName>
        <shortName evidence="13">TIM</shortName>
        <shortName evidence="13">TPI</shortName>
        <ecNumber evidence="6 13">5.3.1.1</ecNumber>
    </recommendedName>
    <alternativeName>
        <fullName evidence="13">Triose-phosphate isomerase</fullName>
    </alternativeName>
</protein>
<dbReference type="UniPathway" id="UPA00109">
    <property type="reaction ID" value="UER00189"/>
</dbReference>
<evidence type="ECO:0000256" key="6">
    <source>
        <dbReference type="ARBA" id="ARBA00011940"/>
    </source>
</evidence>
<evidence type="ECO:0000256" key="11">
    <source>
        <dbReference type="ARBA" id="ARBA00023235"/>
    </source>
</evidence>
<dbReference type="PROSITE" id="PS51440">
    <property type="entry name" value="TIM_2"/>
    <property type="match status" value="1"/>
</dbReference>
<comment type="similarity">
    <text evidence="4 13 14">Belongs to the triosephosphate isomerase family.</text>
</comment>
<dbReference type="EMBL" id="CP047656">
    <property type="protein sequence ID" value="QHJ10836.1"/>
    <property type="molecule type" value="Genomic_DNA"/>
</dbReference>
<evidence type="ECO:0000256" key="9">
    <source>
        <dbReference type="ARBA" id="ARBA00022490"/>
    </source>
</evidence>
<keyword evidence="11 13" id="KW-0413">Isomerase</keyword>
<gene>
    <name evidence="13" type="primary">tpiA</name>
    <name evidence="15" type="ORF">FX988_01058</name>
</gene>
<evidence type="ECO:0000256" key="3">
    <source>
        <dbReference type="ARBA" id="ARBA00004939"/>
    </source>
</evidence>
<dbReference type="AlphaFoldDB" id="A0A857JGN6"/>
<feature type="binding site" evidence="13">
    <location>
        <position position="171"/>
    </location>
    <ligand>
        <name>substrate</name>
    </ligand>
</feature>
<comment type="pathway">
    <text evidence="13 14">Carbohydrate degradation; glycolysis; D-glyceraldehyde 3-phosphate from glycerone phosphate: step 1/1.</text>
</comment>
<dbReference type="FunFam" id="3.20.20.70:FF:000020">
    <property type="entry name" value="Triosephosphate isomerase"/>
    <property type="match status" value="1"/>
</dbReference>
<dbReference type="InterPro" id="IPR022896">
    <property type="entry name" value="TrioseP_Isoase_bac/euk"/>
</dbReference>
<dbReference type="KEGG" id="pmes:FX988_01058"/>
<dbReference type="SUPFAM" id="SSF51351">
    <property type="entry name" value="Triosephosphate isomerase (TIM)"/>
    <property type="match status" value="1"/>
</dbReference>
<organism evidence="15 16">
    <name type="scientific">Paraglaciecola mesophila</name>
    <dbReference type="NCBI Taxonomy" id="197222"/>
    <lineage>
        <taxon>Bacteria</taxon>
        <taxon>Pseudomonadati</taxon>
        <taxon>Pseudomonadota</taxon>
        <taxon>Gammaproteobacteria</taxon>
        <taxon>Alteromonadales</taxon>
        <taxon>Alteromonadaceae</taxon>
        <taxon>Paraglaciecola</taxon>
    </lineage>
</organism>
<comment type="subcellular location">
    <subcellularLocation>
        <location evidence="13 14">Cytoplasm</location>
    </subcellularLocation>
</comment>
<dbReference type="GO" id="GO:0004807">
    <property type="term" value="F:triose-phosphate isomerase activity"/>
    <property type="evidence" value="ECO:0007669"/>
    <property type="project" value="UniProtKB-UniRule"/>
</dbReference>
<proteinExistence type="inferred from homology"/>
<dbReference type="GO" id="GO:0005829">
    <property type="term" value="C:cytosol"/>
    <property type="evidence" value="ECO:0007669"/>
    <property type="project" value="TreeGrafter"/>
</dbReference>
<evidence type="ECO:0000256" key="13">
    <source>
        <dbReference type="HAMAP-Rule" id="MF_00147"/>
    </source>
</evidence>
<comment type="pathway">
    <text evidence="3">Carbohydrate metabolism; erythritol degradation.</text>
</comment>
<dbReference type="InterPro" id="IPR035990">
    <property type="entry name" value="TIM_sf"/>
</dbReference>
<evidence type="ECO:0000256" key="14">
    <source>
        <dbReference type="RuleBase" id="RU363013"/>
    </source>
</evidence>
<sequence length="249" mass="26938">MQTNNRRPIVAGNWKMNGNLALIKQVEELFSDADISHVDVVVCPPFPYLGGFNDSNFALGGQNISHYESGAHTGETAVSMLKEMNCQYVILGHSERRADNNESNELVADKVELALAHKLIPLFCIGEPEDIRESGQLFDFIAAQIDAVINKVGIAAFNDIVIAYEPIWAIGTGKTASPEQAQEVHAFIRQHLAKQDSNIANQCVILYGGSVKGSNAVELFSQPDVDGGLIGGASLNPEDFLSICLAAKR</sequence>
<evidence type="ECO:0000256" key="10">
    <source>
        <dbReference type="ARBA" id="ARBA00023152"/>
    </source>
</evidence>
<accession>A0A857JGN6</accession>
<reference evidence="15 16" key="1">
    <citation type="submission" date="2019-12" db="EMBL/GenBank/DDBJ databases">
        <title>Genome sequencing and assembly of endphytes of Porphyra tenera.</title>
        <authorList>
            <person name="Park J.M."/>
            <person name="Shin R."/>
            <person name="Jo S.H."/>
        </authorList>
    </citation>
    <scope>NUCLEOTIDE SEQUENCE [LARGE SCALE GENOMIC DNA]</scope>
    <source>
        <strain evidence="15 16">GPM4</strain>
    </source>
</reference>
<dbReference type="InterPro" id="IPR013785">
    <property type="entry name" value="Aldolase_TIM"/>
</dbReference>
<dbReference type="PANTHER" id="PTHR21139">
    <property type="entry name" value="TRIOSEPHOSPHATE ISOMERASE"/>
    <property type="match status" value="1"/>
</dbReference>
<evidence type="ECO:0000256" key="1">
    <source>
        <dbReference type="ARBA" id="ARBA00000474"/>
    </source>
</evidence>
<dbReference type="HAMAP" id="MF_00147_B">
    <property type="entry name" value="TIM_B"/>
    <property type="match status" value="1"/>
</dbReference>
<dbReference type="GO" id="GO:0019563">
    <property type="term" value="P:glycerol catabolic process"/>
    <property type="evidence" value="ECO:0007669"/>
    <property type="project" value="TreeGrafter"/>
</dbReference>
<dbReference type="GO" id="GO:0006096">
    <property type="term" value="P:glycolytic process"/>
    <property type="evidence" value="ECO:0007669"/>
    <property type="project" value="UniProtKB-UniRule"/>
</dbReference>
<feature type="binding site" evidence="13">
    <location>
        <begin position="231"/>
        <end position="232"/>
    </location>
    <ligand>
        <name>substrate</name>
    </ligand>
</feature>
<dbReference type="NCBIfam" id="TIGR00419">
    <property type="entry name" value="tim"/>
    <property type="match status" value="1"/>
</dbReference>
<name>A0A857JGN6_9ALTE</name>
<dbReference type="GO" id="GO:0046166">
    <property type="term" value="P:glyceraldehyde-3-phosphate biosynthetic process"/>
    <property type="evidence" value="ECO:0007669"/>
    <property type="project" value="TreeGrafter"/>
</dbReference>
<dbReference type="UniPathway" id="UPA00138"/>
<feature type="binding site" evidence="13">
    <location>
        <begin position="13"/>
        <end position="15"/>
    </location>
    <ligand>
        <name>substrate</name>
    </ligand>
</feature>
<dbReference type="InterPro" id="IPR020861">
    <property type="entry name" value="Triosephosphate_isomerase_AS"/>
</dbReference>
<evidence type="ECO:0000256" key="7">
    <source>
        <dbReference type="ARBA" id="ARBA00019397"/>
    </source>
</evidence>
<evidence type="ECO:0000256" key="4">
    <source>
        <dbReference type="ARBA" id="ARBA00007422"/>
    </source>
</evidence>
<evidence type="ECO:0000256" key="5">
    <source>
        <dbReference type="ARBA" id="ARBA00011738"/>
    </source>
</evidence>
<keyword evidence="16" id="KW-1185">Reference proteome</keyword>
<dbReference type="EC" id="5.3.1.1" evidence="6 13"/>
<feature type="active site" description="Electrophile" evidence="13">
    <location>
        <position position="93"/>
    </location>
</feature>
<dbReference type="GO" id="GO:0006094">
    <property type="term" value="P:gluconeogenesis"/>
    <property type="evidence" value="ECO:0007669"/>
    <property type="project" value="UniProtKB-UniRule"/>
</dbReference>
<comment type="pathway">
    <text evidence="2 13 14">Carbohydrate biosynthesis; gluconeogenesis.</text>
</comment>
<dbReference type="RefSeq" id="WP_160178647.1">
    <property type="nucleotide sequence ID" value="NZ_CP047656.1"/>
</dbReference>
<dbReference type="PROSITE" id="PS00171">
    <property type="entry name" value="TIM_1"/>
    <property type="match status" value="1"/>
</dbReference>
<comment type="function">
    <text evidence="12 13">Involved in the gluconeogenesis. Catalyzes stereospecifically the conversion of dihydroxyacetone phosphate (DHAP) to D-glyceraldehyde-3-phosphate (G3P).</text>
</comment>
<dbReference type="Gene3D" id="3.20.20.70">
    <property type="entry name" value="Aldolase class I"/>
    <property type="match status" value="1"/>
</dbReference>
<dbReference type="Proteomes" id="UP000464524">
    <property type="component" value="Chromosome"/>
</dbReference>
<dbReference type="Pfam" id="PF00121">
    <property type="entry name" value="TIM"/>
    <property type="match status" value="1"/>
</dbReference>
<comment type="subunit">
    <text evidence="5 13 14">Homodimer.</text>
</comment>
<feature type="binding site" evidence="13">
    <location>
        <position position="210"/>
    </location>
    <ligand>
        <name>substrate</name>
    </ligand>
</feature>
<dbReference type="CDD" id="cd00311">
    <property type="entry name" value="TIM"/>
    <property type="match status" value="1"/>
</dbReference>
<evidence type="ECO:0000313" key="16">
    <source>
        <dbReference type="Proteomes" id="UP000464524"/>
    </source>
</evidence>
<dbReference type="OrthoDB" id="9809429at2"/>
<keyword evidence="8 13" id="KW-0312">Gluconeogenesis</keyword>
<keyword evidence="9 13" id="KW-0963">Cytoplasm</keyword>
<comment type="catalytic activity">
    <reaction evidence="1 13 14">
        <text>D-glyceraldehyde 3-phosphate = dihydroxyacetone phosphate</text>
        <dbReference type="Rhea" id="RHEA:18585"/>
        <dbReference type="ChEBI" id="CHEBI:57642"/>
        <dbReference type="ChEBI" id="CHEBI:59776"/>
        <dbReference type="EC" id="5.3.1.1"/>
    </reaction>
</comment>
<evidence type="ECO:0000256" key="8">
    <source>
        <dbReference type="ARBA" id="ARBA00022432"/>
    </source>
</evidence>
<keyword evidence="10 13" id="KW-0324">Glycolysis</keyword>